<sequence length="841" mass="93042">MKVNYCRFLGMIIVFFAIVVGSNRSYGQGINMNDLSSVNVDELSDAQIRAYMKQAESSGLSEMEMEQMAAQRGMPASEIQKLRTRIEELRGGASTSHTPVSTRDSQRLYKGDTVLTDSTLQLADSSALSAEDSLRLRIFGAELFSAVTPTFEPNLQLPTPRGYIIGPGDQILVDIYGRSEQSHSLAVSPEGNINIPYVGIVAVSGLSIDEATDKISRELSNVYSAIRSGATRVNVSLGNIRSIKVILTGEIERPGTYTLPSVATPFNALYFSGGPTVNGSFRDIRLIRNGKVVAYLDIYDILMKGTFDSHVMLQDQDVLMVPPYINRVEFEGAVKRPNIFETKEGETFADLLAYAGGFREDAYQARIKVVKYTNREQRIEDLLGSQFSQYLPQSGDKYIVERVLKRFENRVAIHGSVFRPGDYELSPGLTLSMLIKKAEGLREDAFLNRGYIRRLKDDFQTEQLSFSVSGILAGTEPDIELRREDVVTISSIFDLREAYIVEIDGEVRMPGQFAYAEGMTLQSLIMQAGGFRESATANRIEVSRQVKNADALSQSARIAEVFQIDADKGLSKSGQDFVLMPFDKVIIRTAAGYETQRMVRIEGEVLYPGLYTITRKDERVSDIIKRAGGFTPYAHIDGASLKRGGLIASGDSTLMTTTATERIERESQIREERSRMQALQQLQSDVGVVGQTNANNNIENNYVGINLEQIIKNPGNRGDLILEDGDIIRVPKELQTVKISGEVLAPSTAVYSPSKGFKQYISQAGGFSSRALRKSSYVLYANGSVKSTNRFLFFNNYPPIKPGAEIFVPQREVKPPMTPQQWLGMGTGLASLGAIIISLFR</sequence>
<dbReference type="EMBL" id="FNZR01000007">
    <property type="protein sequence ID" value="SEL59164.1"/>
    <property type="molecule type" value="Genomic_DNA"/>
</dbReference>
<gene>
    <name evidence="5" type="ORF">SAMN05421740_10793</name>
</gene>
<dbReference type="InterPro" id="IPR003715">
    <property type="entry name" value="Poly_export_N"/>
</dbReference>
<accession>A0A1H7RH64</accession>
<keyword evidence="2" id="KW-0812">Transmembrane</keyword>
<evidence type="ECO:0000256" key="1">
    <source>
        <dbReference type="ARBA" id="ARBA00022729"/>
    </source>
</evidence>
<dbReference type="PANTHER" id="PTHR33619">
    <property type="entry name" value="POLYSACCHARIDE EXPORT PROTEIN GFCE-RELATED"/>
    <property type="match status" value="1"/>
</dbReference>
<name>A0A1H7RH64_9SPHI</name>
<feature type="domain" description="Polysaccharide export protein N-terminal" evidence="3">
    <location>
        <begin position="159"/>
        <end position="223"/>
    </location>
</feature>
<feature type="domain" description="Soluble ligand binding" evidence="4">
    <location>
        <begin position="598"/>
        <end position="644"/>
    </location>
</feature>
<evidence type="ECO:0000313" key="6">
    <source>
        <dbReference type="Proteomes" id="UP000198916"/>
    </source>
</evidence>
<dbReference type="PANTHER" id="PTHR33619:SF3">
    <property type="entry name" value="POLYSACCHARIDE EXPORT PROTEIN GFCE-RELATED"/>
    <property type="match status" value="1"/>
</dbReference>
<dbReference type="Pfam" id="PF02563">
    <property type="entry name" value="Poly_export"/>
    <property type="match status" value="1"/>
</dbReference>
<dbReference type="RefSeq" id="WP_090607044.1">
    <property type="nucleotide sequence ID" value="NZ_FNZR01000007.1"/>
</dbReference>
<dbReference type="Gene3D" id="3.30.1950.10">
    <property type="entry name" value="wza like domain"/>
    <property type="match status" value="1"/>
</dbReference>
<dbReference type="STRING" id="332977.SAMN05421740_10793"/>
<dbReference type="OrthoDB" id="9808948at2"/>
<evidence type="ECO:0000256" key="2">
    <source>
        <dbReference type="SAM" id="Phobius"/>
    </source>
</evidence>
<keyword evidence="1" id="KW-0732">Signal</keyword>
<keyword evidence="2" id="KW-0472">Membrane</keyword>
<dbReference type="InterPro" id="IPR049712">
    <property type="entry name" value="Poly_export"/>
</dbReference>
<feature type="transmembrane region" description="Helical" evidence="2">
    <location>
        <begin position="822"/>
        <end position="840"/>
    </location>
</feature>
<feature type="domain" description="Soluble ligand binding" evidence="4">
    <location>
        <begin position="245"/>
        <end position="292"/>
    </location>
</feature>
<evidence type="ECO:0000313" key="5">
    <source>
        <dbReference type="EMBL" id="SEL59164.1"/>
    </source>
</evidence>
<dbReference type="InterPro" id="IPR019554">
    <property type="entry name" value="Soluble_ligand-bd"/>
</dbReference>
<protein>
    <submittedName>
        <fullName evidence="5">Protein involved in polysaccharide export, contains SLBB domain of the beta-grasp fold</fullName>
    </submittedName>
</protein>
<dbReference type="Proteomes" id="UP000198916">
    <property type="component" value="Unassembled WGS sequence"/>
</dbReference>
<feature type="domain" description="Soluble ligand binding" evidence="4">
    <location>
        <begin position="332"/>
        <end position="371"/>
    </location>
</feature>
<dbReference type="Pfam" id="PF10531">
    <property type="entry name" value="SLBB"/>
    <property type="match status" value="5"/>
</dbReference>
<feature type="domain" description="Soluble ligand binding" evidence="4">
    <location>
        <begin position="500"/>
        <end position="547"/>
    </location>
</feature>
<dbReference type="AlphaFoldDB" id="A0A1H7RH64"/>
<proteinExistence type="predicted"/>
<organism evidence="5 6">
    <name type="scientific">Parapedobacter koreensis</name>
    <dbReference type="NCBI Taxonomy" id="332977"/>
    <lineage>
        <taxon>Bacteria</taxon>
        <taxon>Pseudomonadati</taxon>
        <taxon>Bacteroidota</taxon>
        <taxon>Sphingobacteriia</taxon>
        <taxon>Sphingobacteriales</taxon>
        <taxon>Sphingobacteriaceae</taxon>
        <taxon>Parapedobacter</taxon>
    </lineage>
</organism>
<evidence type="ECO:0000259" key="4">
    <source>
        <dbReference type="Pfam" id="PF10531"/>
    </source>
</evidence>
<dbReference type="GO" id="GO:0015159">
    <property type="term" value="F:polysaccharide transmembrane transporter activity"/>
    <property type="evidence" value="ECO:0007669"/>
    <property type="project" value="InterPro"/>
</dbReference>
<keyword evidence="2" id="KW-1133">Transmembrane helix</keyword>
<dbReference type="Gene3D" id="3.10.560.10">
    <property type="entry name" value="Outer membrane lipoprotein wza domain like"/>
    <property type="match status" value="6"/>
</dbReference>
<reference evidence="6" key="1">
    <citation type="submission" date="2016-10" db="EMBL/GenBank/DDBJ databases">
        <authorList>
            <person name="Varghese N."/>
            <person name="Submissions S."/>
        </authorList>
    </citation>
    <scope>NUCLEOTIDE SEQUENCE [LARGE SCALE GENOMIC DNA]</scope>
    <source>
        <strain evidence="6">Jip14</strain>
    </source>
</reference>
<feature type="domain" description="Soluble ligand binding" evidence="4">
    <location>
        <begin position="411"/>
        <end position="454"/>
    </location>
</feature>
<keyword evidence="6" id="KW-1185">Reference proteome</keyword>
<evidence type="ECO:0000259" key="3">
    <source>
        <dbReference type="Pfam" id="PF02563"/>
    </source>
</evidence>